<dbReference type="Pfam" id="PF04014">
    <property type="entry name" value="MazE_antitoxin"/>
    <property type="match status" value="1"/>
</dbReference>
<feature type="domain" description="SpoVT-AbrB" evidence="1">
    <location>
        <begin position="4"/>
        <end position="49"/>
    </location>
</feature>
<protein>
    <submittedName>
        <fullName evidence="2">AbrB/MazE/SpoVT family DNA-binding domain-containing protein</fullName>
    </submittedName>
</protein>
<dbReference type="EMBL" id="DSAY01000123">
    <property type="protein sequence ID" value="HDP15479.1"/>
    <property type="molecule type" value="Genomic_DNA"/>
</dbReference>
<dbReference type="SUPFAM" id="SSF89447">
    <property type="entry name" value="AbrB/MazE/MraZ-like"/>
    <property type="match status" value="1"/>
</dbReference>
<evidence type="ECO:0000313" key="2">
    <source>
        <dbReference type="EMBL" id="HDP15479.1"/>
    </source>
</evidence>
<dbReference type="GO" id="GO:0003677">
    <property type="term" value="F:DNA binding"/>
    <property type="evidence" value="ECO:0007669"/>
    <property type="project" value="UniProtKB-KW"/>
</dbReference>
<dbReference type="AlphaFoldDB" id="A0A7C1CDP5"/>
<evidence type="ECO:0000259" key="1">
    <source>
        <dbReference type="SMART" id="SM00966"/>
    </source>
</evidence>
<sequence>MMKLKLYKGGLLKLPAVIRRELGLREGDELLVTIEGGAIKLVPLGSVDPVEVYSSELGGVDEDRVLEEGFREARRLGSRIRFGGDVL</sequence>
<organism evidence="2">
    <name type="scientific">Thermofilum adornatum</name>
    <dbReference type="NCBI Taxonomy" id="1365176"/>
    <lineage>
        <taxon>Archaea</taxon>
        <taxon>Thermoproteota</taxon>
        <taxon>Thermoprotei</taxon>
        <taxon>Thermofilales</taxon>
        <taxon>Thermofilaceae</taxon>
        <taxon>Thermofilum</taxon>
    </lineage>
</organism>
<keyword evidence="2" id="KW-0238">DNA-binding</keyword>
<reference evidence="2" key="1">
    <citation type="journal article" date="2020" name="mSystems">
        <title>Genome- and Community-Level Interaction Insights into Carbon Utilization and Element Cycling Functions of Hydrothermarchaeota in Hydrothermal Sediment.</title>
        <authorList>
            <person name="Zhou Z."/>
            <person name="Liu Y."/>
            <person name="Xu W."/>
            <person name="Pan J."/>
            <person name="Luo Z.H."/>
            <person name="Li M."/>
        </authorList>
    </citation>
    <scope>NUCLEOTIDE SEQUENCE [LARGE SCALE GENOMIC DNA]</scope>
    <source>
        <strain evidence="2">SpSt-116</strain>
    </source>
</reference>
<dbReference type="SMART" id="SM00966">
    <property type="entry name" value="SpoVT_AbrB"/>
    <property type="match status" value="1"/>
</dbReference>
<proteinExistence type="predicted"/>
<dbReference type="NCBIfam" id="TIGR01439">
    <property type="entry name" value="lp_hng_hel_AbrB"/>
    <property type="match status" value="1"/>
</dbReference>
<accession>A0A7C1CDP5</accession>
<name>A0A7C1CDP5_9CREN</name>
<dbReference type="InterPro" id="IPR037914">
    <property type="entry name" value="SpoVT-AbrB_sf"/>
</dbReference>
<comment type="caution">
    <text evidence="2">The sequence shown here is derived from an EMBL/GenBank/DDBJ whole genome shotgun (WGS) entry which is preliminary data.</text>
</comment>
<gene>
    <name evidence="2" type="ORF">ENN26_06895</name>
</gene>
<dbReference type="Gene3D" id="2.10.260.10">
    <property type="match status" value="1"/>
</dbReference>
<dbReference type="InterPro" id="IPR007159">
    <property type="entry name" value="SpoVT-AbrB_dom"/>
</dbReference>